<proteinExistence type="inferred from homology"/>
<dbReference type="RefSeq" id="WP_006873140.1">
    <property type="nucleotide sequence ID" value="NZ_CABIWA010000021.1"/>
</dbReference>
<keyword evidence="2" id="KW-0813">Transport</keyword>
<dbReference type="OrthoDB" id="1862548at2"/>
<evidence type="ECO:0000313" key="6">
    <source>
        <dbReference type="EMBL" id="RGE65751.1"/>
    </source>
</evidence>
<accession>A0A174SBU7</accession>
<evidence type="ECO:0000256" key="3">
    <source>
        <dbReference type="ARBA" id="ARBA00023065"/>
    </source>
</evidence>
<dbReference type="Pfam" id="PF01991">
    <property type="entry name" value="vATP-synt_E"/>
    <property type="match status" value="1"/>
</dbReference>
<protein>
    <recommendedName>
        <fullName evidence="10">V-type ATP synthase subunit E</fullName>
    </recommendedName>
</protein>
<evidence type="ECO:0000313" key="4">
    <source>
        <dbReference type="EMBL" id="CUP93407.1"/>
    </source>
</evidence>
<dbReference type="AlphaFoldDB" id="A0A174SBU7"/>
<dbReference type="EMBL" id="CZBE01000017">
    <property type="protein sequence ID" value="CUP93407.1"/>
    <property type="molecule type" value="Genomic_DNA"/>
</dbReference>
<dbReference type="Proteomes" id="UP000260828">
    <property type="component" value="Unassembled WGS sequence"/>
</dbReference>
<dbReference type="EMBL" id="NFKP01000021">
    <property type="protein sequence ID" value="OUP68185.1"/>
    <property type="molecule type" value="Genomic_DNA"/>
</dbReference>
<evidence type="ECO:0000313" key="8">
    <source>
        <dbReference type="Proteomes" id="UP000196386"/>
    </source>
</evidence>
<organism evidence="4 7">
    <name type="scientific">Anaerotruncus colihominis</name>
    <dbReference type="NCBI Taxonomy" id="169435"/>
    <lineage>
        <taxon>Bacteria</taxon>
        <taxon>Bacillati</taxon>
        <taxon>Bacillota</taxon>
        <taxon>Clostridia</taxon>
        <taxon>Eubacteriales</taxon>
        <taxon>Oscillospiraceae</taxon>
        <taxon>Anaerotruncus</taxon>
    </lineage>
</organism>
<dbReference type="InterPro" id="IPR002842">
    <property type="entry name" value="ATPase_V1_Esu"/>
</dbReference>
<evidence type="ECO:0000313" key="5">
    <source>
        <dbReference type="EMBL" id="OUP68185.1"/>
    </source>
</evidence>
<reference evidence="6 9" key="4">
    <citation type="submission" date="2018-08" db="EMBL/GenBank/DDBJ databases">
        <title>A genome reference for cultivated species of the human gut microbiota.</title>
        <authorList>
            <person name="Zou Y."/>
            <person name="Xue W."/>
            <person name="Luo G."/>
        </authorList>
    </citation>
    <scope>NUCLEOTIDE SEQUENCE [LARGE SCALE GENOMIC DNA]</scope>
    <source>
        <strain evidence="6 9">TF05-12AC</strain>
    </source>
</reference>
<evidence type="ECO:0000313" key="9">
    <source>
        <dbReference type="Proteomes" id="UP000260828"/>
    </source>
</evidence>
<dbReference type="Proteomes" id="UP000196386">
    <property type="component" value="Unassembled WGS sequence"/>
</dbReference>
<evidence type="ECO:0000256" key="2">
    <source>
        <dbReference type="ARBA" id="ARBA00022448"/>
    </source>
</evidence>
<evidence type="ECO:0008006" key="10">
    <source>
        <dbReference type="Google" id="ProtNLM"/>
    </source>
</evidence>
<dbReference type="SUPFAM" id="SSF160527">
    <property type="entry name" value="V-type ATPase subunit E-like"/>
    <property type="match status" value="1"/>
</dbReference>
<dbReference type="Proteomes" id="UP000095765">
    <property type="component" value="Unassembled WGS sequence"/>
</dbReference>
<reference evidence="4 7" key="1">
    <citation type="submission" date="2015-09" db="EMBL/GenBank/DDBJ databases">
        <authorList>
            <consortium name="Pathogen Informatics"/>
        </authorList>
    </citation>
    <scope>NUCLEOTIDE SEQUENCE [LARGE SCALE GENOMIC DNA]</scope>
    <source>
        <strain evidence="4 7">2789STDY5834939</strain>
    </source>
</reference>
<sequence>MSDIQSEKLEYFEREIMNRVQAESEAIRAETQRMKDEALEQEKARLYDELYNDIQAQVAQIRKDTAGEIAHETQQMKHALYRQREQYLSELLAEARVELASFCKSGAYREFLLGQVRSLAHDWPMEGSVIKVRADDLRFESDIRKLYPGCAVEADDAAVPVGGVVLVNKARGVEIDLSLGSALAQQKDWFYHNSNFMLEDVSAQEGQG</sequence>
<comment type="similarity">
    <text evidence="1">Belongs to the V-ATPase E subunit family.</text>
</comment>
<dbReference type="GO" id="GO:0046961">
    <property type="term" value="F:proton-transporting ATPase activity, rotational mechanism"/>
    <property type="evidence" value="ECO:0007669"/>
    <property type="project" value="InterPro"/>
</dbReference>
<reference evidence="8" key="2">
    <citation type="submission" date="2017-04" db="EMBL/GenBank/DDBJ databases">
        <title>Function of individual gut microbiota members based on whole genome sequencing of pure cultures obtained from chicken caecum.</title>
        <authorList>
            <person name="Medvecky M."/>
            <person name="Cejkova D."/>
            <person name="Polansky O."/>
            <person name="Karasova D."/>
            <person name="Kubasova T."/>
            <person name="Cizek A."/>
            <person name="Rychlik I."/>
        </authorList>
    </citation>
    <scope>NUCLEOTIDE SEQUENCE [LARGE SCALE GENOMIC DNA]</scope>
    <source>
        <strain evidence="8">An175</strain>
    </source>
</reference>
<dbReference type="GO" id="GO:0033178">
    <property type="term" value="C:proton-transporting two-sector ATPase complex, catalytic domain"/>
    <property type="evidence" value="ECO:0007669"/>
    <property type="project" value="InterPro"/>
</dbReference>
<reference evidence="5" key="3">
    <citation type="journal article" date="2018" name="BMC Genomics">
        <title>Whole genome sequencing and function prediction of 133 gut anaerobes isolated from chicken caecum in pure cultures.</title>
        <authorList>
            <person name="Medvecky M."/>
            <person name="Cejkova D."/>
            <person name="Polansky O."/>
            <person name="Karasova D."/>
            <person name="Kubasova T."/>
            <person name="Cizek A."/>
            <person name="Rychlik I."/>
        </authorList>
    </citation>
    <scope>NUCLEOTIDE SEQUENCE</scope>
    <source>
        <strain evidence="5">An175</strain>
    </source>
</reference>
<dbReference type="GeneID" id="72463711"/>
<gene>
    <name evidence="5" type="ORF">B5F11_14795</name>
    <name evidence="6" type="ORF">DXC40_15990</name>
    <name evidence="4" type="ORF">ERS852551_02452</name>
</gene>
<evidence type="ECO:0000313" key="7">
    <source>
        <dbReference type="Proteomes" id="UP000095765"/>
    </source>
</evidence>
<keyword evidence="3" id="KW-0406">Ion transport</keyword>
<dbReference type="EMBL" id="QVME01000011">
    <property type="protein sequence ID" value="RGE65751.1"/>
    <property type="molecule type" value="Genomic_DNA"/>
</dbReference>
<name>A0A174SBU7_9FIRM</name>
<evidence type="ECO:0000256" key="1">
    <source>
        <dbReference type="ARBA" id="ARBA00005901"/>
    </source>
</evidence>